<name>A0A2N1PP19_9BACT</name>
<evidence type="ECO:0000259" key="1">
    <source>
        <dbReference type="Pfam" id="PF25791"/>
    </source>
</evidence>
<feature type="domain" description="Probable ATP-binding protein BrxC 4th six-stranded beta-sheet" evidence="3">
    <location>
        <begin position="556"/>
        <end position="725"/>
    </location>
</feature>
<dbReference type="InterPro" id="IPR027417">
    <property type="entry name" value="P-loop_NTPase"/>
</dbReference>
<dbReference type="Pfam" id="PF25796">
    <property type="entry name" value="BREX_BrxC_4th"/>
    <property type="match status" value="1"/>
</dbReference>
<sequence>MKIGQTFKKPIHRSINGVIKVEQHDTEVVFQELSEYVLTGEVEAHFETLIRAYNRCLDGPTDKIGVWISGFFGSGKSHFIKMLSYLMQNIDVEGLKALEFFKEKIKDPMVVGDIERAVNTGSIDVILFNIDSKSDNRMHGSQDAIVQVFMKAFNEHLGYCAEIPWLAELERQLEDKGQYEDFKSKFQEITGIVWEEGRDAFHFERDNIIQVLSSTTKMSEESAGKWFDAGEANYAISVEKFARIVKAYCDKKGRNHRVIFLVDEVGQYIGDNRELMLNLQTVVEDLGLHLKGKAWVMVTSQEAIDSITVIKGDDFSKIRGRFSTNITLSSDNTDEVIKKRLLEKEDTAIQHLKAYWSEISSMVKNLFTFSAGTAEMKHYSDRDDFVDVYPFVPYQFNLLQKVLEQVRRIGATGAHLSEGERSMLSAFQEAAMAIADSETGNIIPFHYFYGSIEAFLHGGIKRTINQAKTNSNLREEDCDLLKTLFMIKYIKEVRPNLENLTTLSLTSITQDKMALRNSIQKSLERLVAETLVHQNGDEFEFLTNEEQDITRKIKAVKIEQESVIHHVGDVIFSDIYPETRYKMSVHNSYGVNKQVDNINKGSQGNEMTLKVITPWCDDPGAGQLAFAQMSSAVIVALPDDQSYLEDIKEMLQIERFCTRESNLTNSDTIRSIISDKSRLAAKLKSRVYEAIKDAIIEAEFTVMGQKESIRKGEPKTMINEAMGKLAENVYPKRDYVKEHTPYIEDIKSLLNKDDLTLFNEAETGQNKEAWREIMDHVQVQAHRMMAITVKTLQDKFMKSPYGWAEMDLGGLLASLFAQGRLRFKYNGEFIKDTKELPNQLTNKRVTEKVQVEPKAEIDEAILMNARKTLTEAFGTSNLPEGVEGLYKEAQSLIRKELYVLNKFEDQYRIQPAYPGKDICDKGVALLESLLKKDDEIQLFTFLISSREELEDLHEDMRDMKSFFNNQADIFDQAVKGAKTFDAEKDFMDDESRSRVEEIQNIIKLKNPYGRVKDLPELLKAVKESLQQRLDELRRDMVTKVQAFSDKIKKETAKVNLREKVKLEIEDILNTLRNDIGSISDCHRMMAYQLRINKAGETIYLLIDQGAVEPEVALEAGSSYSKTVVSAPAPKKKTIQIGLRQYSGTKITSLEEMNRLINRLREDIKEHLDEGHDVRLM</sequence>
<dbReference type="SUPFAM" id="SSF52540">
    <property type="entry name" value="P-loop containing nucleoside triphosphate hydrolases"/>
    <property type="match status" value="1"/>
</dbReference>
<dbReference type="InterPro" id="IPR058036">
    <property type="entry name" value="BREX_BrxC_4th"/>
</dbReference>
<reference evidence="4 5" key="1">
    <citation type="journal article" date="2017" name="ISME J.">
        <title>Potential for microbial H2 and metal transformations associated with novel bacteria and archaea in deep terrestrial subsurface sediments.</title>
        <authorList>
            <person name="Hernsdorf A.W."/>
            <person name="Amano Y."/>
            <person name="Miyakawa K."/>
            <person name="Ise K."/>
            <person name="Suzuki Y."/>
            <person name="Anantharaman K."/>
            <person name="Probst A."/>
            <person name="Burstein D."/>
            <person name="Thomas B.C."/>
            <person name="Banfield J.F."/>
        </authorList>
    </citation>
    <scope>NUCLEOTIDE SEQUENCE [LARGE SCALE GENOMIC DNA]</scope>
    <source>
        <strain evidence="4">HGW-Wallbacteria-1</strain>
    </source>
</reference>
<dbReference type="Pfam" id="PF25791">
    <property type="entry name" value="WHD_BREX_BrxC"/>
    <property type="match status" value="1"/>
</dbReference>
<dbReference type="InterPro" id="IPR058038">
    <property type="entry name" value="BREX_BrxC_wHTH"/>
</dbReference>
<dbReference type="EMBL" id="PGXC01000009">
    <property type="protein sequence ID" value="PKK90022.1"/>
    <property type="molecule type" value="Genomic_DNA"/>
</dbReference>
<protein>
    <submittedName>
        <fullName evidence="4">BREX system P-loop protein BrxC</fullName>
    </submittedName>
</protein>
<gene>
    <name evidence="4" type="ORF">CVV64_11925</name>
</gene>
<dbReference type="Pfam" id="PF25792">
    <property type="entry name" value="BREX_BrxC_helical"/>
    <property type="match status" value="1"/>
</dbReference>
<evidence type="ECO:0000313" key="5">
    <source>
        <dbReference type="Proteomes" id="UP000233256"/>
    </source>
</evidence>
<dbReference type="AlphaFoldDB" id="A0A2N1PP19"/>
<dbReference type="InterPro" id="IPR047679">
    <property type="entry name" value="BREX_BrxC"/>
</dbReference>
<comment type="caution">
    <text evidence="4">The sequence shown here is derived from an EMBL/GenBank/DDBJ whole genome shotgun (WGS) entry which is preliminary data.</text>
</comment>
<proteinExistence type="predicted"/>
<evidence type="ECO:0000259" key="3">
    <source>
        <dbReference type="Pfam" id="PF25796"/>
    </source>
</evidence>
<evidence type="ECO:0000313" key="4">
    <source>
        <dbReference type="EMBL" id="PKK90022.1"/>
    </source>
</evidence>
<dbReference type="InterPro" id="IPR058037">
    <property type="entry name" value="BREX_BrxC_helical"/>
</dbReference>
<evidence type="ECO:0000259" key="2">
    <source>
        <dbReference type="Pfam" id="PF25792"/>
    </source>
</evidence>
<feature type="domain" description="Probable ATP-binding protein BrxC winged helix-turn-helix" evidence="1">
    <location>
        <begin position="733"/>
        <end position="854"/>
    </location>
</feature>
<feature type="domain" description="Probable ATP-binding protein BrxC alpha-helical" evidence="2">
    <location>
        <begin position="863"/>
        <end position="983"/>
    </location>
</feature>
<accession>A0A2N1PP19</accession>
<dbReference type="NCBIfam" id="NF033441">
    <property type="entry name" value="BREX_BrxC"/>
    <property type="match status" value="1"/>
</dbReference>
<dbReference type="Proteomes" id="UP000233256">
    <property type="component" value="Unassembled WGS sequence"/>
</dbReference>
<organism evidence="4 5">
    <name type="scientific">Candidatus Wallbacteria bacterium HGW-Wallbacteria-1</name>
    <dbReference type="NCBI Taxonomy" id="2013854"/>
    <lineage>
        <taxon>Bacteria</taxon>
        <taxon>Candidatus Walliibacteriota</taxon>
    </lineage>
</organism>